<keyword evidence="2" id="KW-1185">Reference proteome</keyword>
<sequence length="142" mass="16512">HWIVGLMKALETVKSHELLIPITRINITKVFRYLRDRQSREDSLLVVKYMLLGYQIASDVFMLVVPMYPEVLDIISQESDQIDVLHELSGIAQCLMCRFSVNQNQFASLKQKLENLGMPKLLQSEIRTILQEHNWNKNIKSA</sequence>
<name>A0ACA9Q637_9GLOM</name>
<organism evidence="1 2">
    <name type="scientific">Dentiscutata heterogama</name>
    <dbReference type="NCBI Taxonomy" id="1316150"/>
    <lineage>
        <taxon>Eukaryota</taxon>
        <taxon>Fungi</taxon>
        <taxon>Fungi incertae sedis</taxon>
        <taxon>Mucoromycota</taxon>
        <taxon>Glomeromycotina</taxon>
        <taxon>Glomeromycetes</taxon>
        <taxon>Diversisporales</taxon>
        <taxon>Gigasporaceae</taxon>
        <taxon>Dentiscutata</taxon>
    </lineage>
</organism>
<feature type="non-terminal residue" evidence="1">
    <location>
        <position position="142"/>
    </location>
</feature>
<dbReference type="EMBL" id="CAJVPU010039671">
    <property type="protein sequence ID" value="CAG8737603.1"/>
    <property type="molecule type" value="Genomic_DNA"/>
</dbReference>
<protein>
    <submittedName>
        <fullName evidence="1">3895_t:CDS:1</fullName>
    </submittedName>
</protein>
<comment type="caution">
    <text evidence="1">The sequence shown here is derived from an EMBL/GenBank/DDBJ whole genome shotgun (WGS) entry which is preliminary data.</text>
</comment>
<accession>A0ACA9Q637</accession>
<evidence type="ECO:0000313" key="1">
    <source>
        <dbReference type="EMBL" id="CAG8737603.1"/>
    </source>
</evidence>
<evidence type="ECO:0000313" key="2">
    <source>
        <dbReference type="Proteomes" id="UP000789702"/>
    </source>
</evidence>
<gene>
    <name evidence="1" type="ORF">DHETER_LOCUS13843</name>
</gene>
<dbReference type="Proteomes" id="UP000789702">
    <property type="component" value="Unassembled WGS sequence"/>
</dbReference>
<reference evidence="1" key="1">
    <citation type="submission" date="2021-06" db="EMBL/GenBank/DDBJ databases">
        <authorList>
            <person name="Kallberg Y."/>
            <person name="Tangrot J."/>
            <person name="Rosling A."/>
        </authorList>
    </citation>
    <scope>NUCLEOTIDE SEQUENCE</scope>
    <source>
        <strain evidence="1">IL203A</strain>
    </source>
</reference>
<proteinExistence type="predicted"/>
<feature type="non-terminal residue" evidence="1">
    <location>
        <position position="1"/>
    </location>
</feature>